<dbReference type="VEuPathDB" id="TriTrypDB:TvY486_1104820"/>
<reference evidence="2" key="1">
    <citation type="journal article" date="2012" name="Proc. Natl. Acad. Sci. U.S.A.">
        <title>Antigenic diversity is generated by distinct evolutionary mechanisms in African trypanosome species.</title>
        <authorList>
            <person name="Jackson A.P."/>
            <person name="Berry A."/>
            <person name="Aslett M."/>
            <person name="Allison H.C."/>
            <person name="Burton P."/>
            <person name="Vavrova-Anderson J."/>
            <person name="Brown R."/>
            <person name="Browne H."/>
            <person name="Corton N."/>
            <person name="Hauser H."/>
            <person name="Gamble J."/>
            <person name="Gilderthorp R."/>
            <person name="Marcello L."/>
            <person name="McQuillan J."/>
            <person name="Otto T.D."/>
            <person name="Quail M.A."/>
            <person name="Sanders M.J."/>
            <person name="van Tonder A."/>
            <person name="Ginger M.L."/>
            <person name="Field M.C."/>
            <person name="Barry J.D."/>
            <person name="Hertz-Fowler C."/>
            <person name="Berriman M."/>
        </authorList>
    </citation>
    <scope>NUCLEOTIDE SEQUENCE</scope>
    <source>
        <strain evidence="2">Y486</strain>
    </source>
</reference>
<evidence type="ECO:0000256" key="1">
    <source>
        <dbReference type="SAM" id="Coils"/>
    </source>
</evidence>
<name>G0UB11_TRYVY</name>
<dbReference type="OMA" id="LCEESAC"/>
<sequence>MPKRGKKKNAALLLVAPEPQGDELEADILWDAIKEVGDKPHFMDSTVLDATYAVFEPDKSRGSPSEVARNLFINRRRNLSLPRARDRFVKAEDSFKKRLEIADGLHGDAKCFAALKLSEKEAFEAQQAAILAHLSDLRSNFLDAQAAFFTDVNRETEKFFKERVELLDDLSVASATDIEVEAVFEEQLRLEERYKQAELQFFKDHGEHTDNANKMVQETRRQQDNMIRSMVMCLGNGVGEMSRLFTEELEDKVAQQEETSRLIVELMKVQRKSLAFEKETISISECAASVQRLIDLEAQKQELCIRRQKQLQEELKLLSDVVKDNDMKMLRLTSNATPCANYVATLPVIPPSPNTIANVTDDKQEKNLTLLTVEARRELENMTVELNELKKELWSLQRRHIAQLGGYAPLLNEDFTTIITARDALLDVDTRAAIRTLVLDTLLEVCQCANHVECVTGAGAEHPLLEIKGLEDRLAIQRLVERRINKLFSYSCPTAPPVVFLQDSRIAE</sequence>
<dbReference type="AlphaFoldDB" id="G0UB11"/>
<accession>G0UB11</accession>
<keyword evidence="1" id="KW-0175">Coiled coil</keyword>
<proteinExistence type="predicted"/>
<protein>
    <submittedName>
        <fullName evidence="2">Uncharacterized protein</fullName>
    </submittedName>
</protein>
<evidence type="ECO:0000313" key="2">
    <source>
        <dbReference type="EMBL" id="CCC52998.1"/>
    </source>
</evidence>
<organism evidence="2">
    <name type="scientific">Trypanosoma vivax (strain Y486)</name>
    <dbReference type="NCBI Taxonomy" id="1055687"/>
    <lineage>
        <taxon>Eukaryota</taxon>
        <taxon>Discoba</taxon>
        <taxon>Euglenozoa</taxon>
        <taxon>Kinetoplastea</taxon>
        <taxon>Metakinetoplastina</taxon>
        <taxon>Trypanosomatida</taxon>
        <taxon>Trypanosomatidae</taxon>
        <taxon>Trypanosoma</taxon>
        <taxon>Duttonella</taxon>
    </lineage>
</organism>
<feature type="coiled-coil region" evidence="1">
    <location>
        <begin position="372"/>
        <end position="399"/>
    </location>
</feature>
<gene>
    <name evidence="2" type="ORF">TVY486_1104820</name>
</gene>
<dbReference type="EMBL" id="HE573027">
    <property type="protein sequence ID" value="CCC52998.1"/>
    <property type="molecule type" value="Genomic_DNA"/>
</dbReference>